<keyword evidence="13" id="KW-1185">Reference proteome</keyword>
<dbReference type="GO" id="GO:0043171">
    <property type="term" value="P:peptide catabolic process"/>
    <property type="evidence" value="ECO:0007669"/>
    <property type="project" value="TreeGrafter"/>
</dbReference>
<evidence type="ECO:0000259" key="10">
    <source>
        <dbReference type="Pfam" id="PF16187"/>
    </source>
</evidence>
<dbReference type="Pfam" id="PF22456">
    <property type="entry name" value="PqqF-like_C_4"/>
    <property type="match status" value="1"/>
</dbReference>
<evidence type="ECO:0000256" key="3">
    <source>
        <dbReference type="ARBA" id="ARBA00022723"/>
    </source>
</evidence>
<dbReference type="InterPro" id="IPR050626">
    <property type="entry name" value="Peptidase_M16"/>
</dbReference>
<feature type="domain" description="Peptidase M16 middle/third" evidence="10">
    <location>
        <begin position="382"/>
        <end position="661"/>
    </location>
</feature>
<feature type="domain" description="Peptidase M16 N-terminal" evidence="8">
    <location>
        <begin position="35"/>
        <end position="170"/>
    </location>
</feature>
<feature type="domain" description="Peptidase M16 C-terminal" evidence="9">
    <location>
        <begin position="197"/>
        <end position="375"/>
    </location>
</feature>
<evidence type="ECO:0000256" key="7">
    <source>
        <dbReference type="RuleBase" id="RU004447"/>
    </source>
</evidence>
<accession>A0AAV1ILX0</accession>
<dbReference type="InterPro" id="IPR011249">
    <property type="entry name" value="Metalloenz_LuxS/M16"/>
</dbReference>
<comment type="caution">
    <text evidence="12">The sequence shown here is derived from an EMBL/GenBank/DDBJ whole genome shotgun (WGS) entry which is preliminary data.</text>
</comment>
<sequence>MCVGHKEAVPDIVKPASFKTQNFRRVVLENGIEFVLVSDAELDKAGAAIDVRVGSLSDPLDTPGLAHFCEHMLFYASAKYPEEDAYSKFVSEHGGHTNAYTSSEDTNYHFEVNWEALEDGLDRFAQFFISPLISADGVDREVNAVDSEHNKNLNTDAWRKIQLWRHVANPQHPINRFATGNLQTLLHTPKAEGRRPHEEVRKFYAGHYSSNIMKGAVMGRHSLDELEAMVRAKFQGIGNADLRVPEFTGDVVLPGQTAQIIRMVPEKEGHIIDMQWAIPPQQPLYRASPCGYLGHLLGHEGSGSILAHLKEQGWATSLSAGEGSGSFSARSFFNVRVTLTDEGFDHVQEIANIVFDYIRIVTAEGVTAERFQEYQDLAQLRFNFADKASPFQMVQALSSQLQEVPAEDVLLSLHHVPQEFDEGAVRAVLEGLAPWNLRVMWASKRFKGRTKEVEPWYSTDFSQEPVPNEWLSSWLKAVPNSAIHLPKPNPFISSAFGLIDVKDGEEDHPRIGHSSPLLTLWEKPSTRFETPKAIIYLHFACPEAYTSPVAAVLTRLYVKLLNDYLNETAYDAELAGLSYGLSNTQSGFLLSFYGYNHKLMELVHVVLKEIGDFAVRDDRFMIQKEAAAKQYANMRYDQPYQAALFEMKVLLEAQRWHTDEYEAVIGGLDPGDLAAFVRRLTCRCKVTGFATGNLDGHSVKSLAADVEAMLKNKWRAQPPFASQLYEKRVGKLQQGAAPLFSTPGRNGANENSAVVIAFQTGPDDLRRNALVSLLVQCTKREAFHTLRTVEQLGYMVWLSSWSVLTVRNVAFIIQSAAFSAEHLESRVDAFVGSAAALLEAMPQEEFASQVEELVKSKLEKPKKLLQLAAREWKEIDDNTLVFNRQSAEVAELKQLAKSDLTEFFQEAVHSPVSRRTLAVHVHGNPKQPLEQAAGVSDAESSHVSDGLTAAAPTGAVLGGAAEHGRTEPIMNGGSPADAPAVAQQQRRQIISDPWSFKRSLEMWPSPV</sequence>
<evidence type="ECO:0000256" key="1">
    <source>
        <dbReference type="ARBA" id="ARBA00007261"/>
    </source>
</evidence>
<reference evidence="12 13" key="1">
    <citation type="submission" date="2023-10" db="EMBL/GenBank/DDBJ databases">
        <authorList>
            <person name="Maclean D."/>
            <person name="Macfadyen A."/>
        </authorList>
    </citation>
    <scope>NUCLEOTIDE SEQUENCE [LARGE SCALE GENOMIC DNA]</scope>
</reference>
<keyword evidence="5" id="KW-0862">Zinc</keyword>
<dbReference type="PANTHER" id="PTHR43690">
    <property type="entry name" value="NARDILYSIN"/>
    <property type="match status" value="1"/>
</dbReference>
<dbReference type="PROSITE" id="PS00143">
    <property type="entry name" value="INSULINASE"/>
    <property type="match status" value="1"/>
</dbReference>
<dbReference type="InterPro" id="IPR054734">
    <property type="entry name" value="PqqF-like_C_4"/>
</dbReference>
<name>A0AAV1ILX0_9CHLO</name>
<organism evidence="12 13">
    <name type="scientific">Coccomyxa viridis</name>
    <dbReference type="NCBI Taxonomy" id="1274662"/>
    <lineage>
        <taxon>Eukaryota</taxon>
        <taxon>Viridiplantae</taxon>
        <taxon>Chlorophyta</taxon>
        <taxon>core chlorophytes</taxon>
        <taxon>Trebouxiophyceae</taxon>
        <taxon>Trebouxiophyceae incertae sedis</taxon>
        <taxon>Coccomyxaceae</taxon>
        <taxon>Coccomyxa</taxon>
    </lineage>
</organism>
<dbReference type="GO" id="GO:0005829">
    <property type="term" value="C:cytosol"/>
    <property type="evidence" value="ECO:0007669"/>
    <property type="project" value="TreeGrafter"/>
</dbReference>
<evidence type="ECO:0000256" key="4">
    <source>
        <dbReference type="ARBA" id="ARBA00022801"/>
    </source>
</evidence>
<dbReference type="InterPro" id="IPR032632">
    <property type="entry name" value="Peptidase_M16_M"/>
</dbReference>
<evidence type="ECO:0000256" key="2">
    <source>
        <dbReference type="ARBA" id="ARBA00022670"/>
    </source>
</evidence>
<dbReference type="FunFam" id="3.30.830.10:FF:000005">
    <property type="entry name" value="nardilysin isoform X1"/>
    <property type="match status" value="1"/>
</dbReference>
<evidence type="ECO:0000313" key="12">
    <source>
        <dbReference type="EMBL" id="CAK0787227.1"/>
    </source>
</evidence>
<proteinExistence type="inferred from homology"/>
<dbReference type="GO" id="GO:0051603">
    <property type="term" value="P:proteolysis involved in protein catabolic process"/>
    <property type="evidence" value="ECO:0007669"/>
    <property type="project" value="TreeGrafter"/>
</dbReference>
<comment type="similarity">
    <text evidence="1 7">Belongs to the peptidase M16 family.</text>
</comment>
<evidence type="ECO:0000313" key="13">
    <source>
        <dbReference type="Proteomes" id="UP001314263"/>
    </source>
</evidence>
<dbReference type="FunFam" id="3.30.830.10:FF:000004">
    <property type="entry name" value="Putative insulin-degrading enzyme"/>
    <property type="match status" value="1"/>
</dbReference>
<protein>
    <recommendedName>
        <fullName evidence="14">Insulin-degrading enzyme</fullName>
    </recommendedName>
</protein>
<dbReference type="InterPro" id="IPR007863">
    <property type="entry name" value="Peptidase_M16_C"/>
</dbReference>
<dbReference type="Pfam" id="PF05193">
    <property type="entry name" value="Peptidase_M16_C"/>
    <property type="match status" value="1"/>
</dbReference>
<gene>
    <name evidence="12" type="ORF">CVIRNUC_010443</name>
</gene>
<dbReference type="EMBL" id="CAUYUE010000016">
    <property type="protein sequence ID" value="CAK0787227.1"/>
    <property type="molecule type" value="Genomic_DNA"/>
</dbReference>
<keyword evidence="2" id="KW-0645">Protease</keyword>
<evidence type="ECO:0000256" key="5">
    <source>
        <dbReference type="ARBA" id="ARBA00022833"/>
    </source>
</evidence>
<evidence type="ECO:0000259" key="8">
    <source>
        <dbReference type="Pfam" id="PF00675"/>
    </source>
</evidence>
<dbReference type="InterPro" id="IPR001431">
    <property type="entry name" value="Pept_M16_Zn_BS"/>
</dbReference>
<keyword evidence="4" id="KW-0378">Hydrolase</keyword>
<dbReference type="SUPFAM" id="SSF63411">
    <property type="entry name" value="LuxS/MPP-like metallohydrolase"/>
    <property type="match status" value="4"/>
</dbReference>
<keyword evidence="6" id="KW-0482">Metalloprotease</keyword>
<dbReference type="PANTHER" id="PTHR43690:SF18">
    <property type="entry name" value="INSULIN-DEGRADING ENZYME-RELATED"/>
    <property type="match status" value="1"/>
</dbReference>
<feature type="domain" description="Coenzyme PQQ synthesis protein F-like C-terminal lobe" evidence="11">
    <location>
        <begin position="773"/>
        <end position="872"/>
    </location>
</feature>
<keyword evidence="3" id="KW-0479">Metal-binding</keyword>
<dbReference type="Gene3D" id="3.30.830.10">
    <property type="entry name" value="Metalloenzyme, LuxS/M16 peptidase-like"/>
    <property type="match status" value="4"/>
</dbReference>
<evidence type="ECO:0000259" key="9">
    <source>
        <dbReference type="Pfam" id="PF05193"/>
    </source>
</evidence>
<dbReference type="AlphaFoldDB" id="A0AAV1ILX0"/>
<evidence type="ECO:0008006" key="14">
    <source>
        <dbReference type="Google" id="ProtNLM"/>
    </source>
</evidence>
<dbReference type="GO" id="GO:0004222">
    <property type="term" value="F:metalloendopeptidase activity"/>
    <property type="evidence" value="ECO:0007669"/>
    <property type="project" value="InterPro"/>
</dbReference>
<evidence type="ECO:0000256" key="6">
    <source>
        <dbReference type="ARBA" id="ARBA00023049"/>
    </source>
</evidence>
<dbReference type="InterPro" id="IPR011765">
    <property type="entry name" value="Pept_M16_N"/>
</dbReference>
<dbReference type="Pfam" id="PF16187">
    <property type="entry name" value="Peptidase_M16_M"/>
    <property type="match status" value="1"/>
</dbReference>
<evidence type="ECO:0000259" key="11">
    <source>
        <dbReference type="Pfam" id="PF22456"/>
    </source>
</evidence>
<dbReference type="GO" id="GO:0005739">
    <property type="term" value="C:mitochondrion"/>
    <property type="evidence" value="ECO:0007669"/>
    <property type="project" value="TreeGrafter"/>
</dbReference>
<dbReference type="GO" id="GO:0046872">
    <property type="term" value="F:metal ion binding"/>
    <property type="evidence" value="ECO:0007669"/>
    <property type="project" value="UniProtKB-KW"/>
</dbReference>
<dbReference type="Pfam" id="PF00675">
    <property type="entry name" value="Peptidase_M16"/>
    <property type="match status" value="1"/>
</dbReference>
<dbReference type="Proteomes" id="UP001314263">
    <property type="component" value="Unassembled WGS sequence"/>
</dbReference>